<reference evidence="3" key="1">
    <citation type="submission" date="2024-07" db="EMBL/GenBank/DDBJ databases">
        <title>Two chromosome-level genome assemblies of Korean endemic species Abeliophyllum distichum and Forsythia ovata (Oleaceae).</title>
        <authorList>
            <person name="Jang H."/>
        </authorList>
    </citation>
    <scope>NUCLEOTIDE SEQUENCE [LARGE SCALE GENOMIC DNA]</scope>
</reference>
<gene>
    <name evidence="2" type="ORF">Fot_57314</name>
</gene>
<evidence type="ECO:0000313" key="2">
    <source>
        <dbReference type="EMBL" id="KAL2455760.1"/>
    </source>
</evidence>
<feature type="region of interest" description="Disordered" evidence="1">
    <location>
        <begin position="77"/>
        <end position="101"/>
    </location>
</feature>
<comment type="caution">
    <text evidence="2">The sequence shown here is derived from an EMBL/GenBank/DDBJ whole genome shotgun (WGS) entry which is preliminary data.</text>
</comment>
<organism evidence="2 3">
    <name type="scientific">Forsythia ovata</name>
    <dbReference type="NCBI Taxonomy" id="205694"/>
    <lineage>
        <taxon>Eukaryota</taxon>
        <taxon>Viridiplantae</taxon>
        <taxon>Streptophyta</taxon>
        <taxon>Embryophyta</taxon>
        <taxon>Tracheophyta</taxon>
        <taxon>Spermatophyta</taxon>
        <taxon>Magnoliopsida</taxon>
        <taxon>eudicotyledons</taxon>
        <taxon>Gunneridae</taxon>
        <taxon>Pentapetalae</taxon>
        <taxon>asterids</taxon>
        <taxon>lamiids</taxon>
        <taxon>Lamiales</taxon>
        <taxon>Oleaceae</taxon>
        <taxon>Forsythieae</taxon>
        <taxon>Forsythia</taxon>
    </lineage>
</organism>
<dbReference type="EMBL" id="JBFOLJ010000098">
    <property type="protein sequence ID" value="KAL2455760.1"/>
    <property type="molecule type" value="Genomic_DNA"/>
</dbReference>
<evidence type="ECO:0000256" key="1">
    <source>
        <dbReference type="SAM" id="MobiDB-lite"/>
    </source>
</evidence>
<name>A0ABD1NVW1_9LAMI</name>
<accession>A0ABD1NVW1</accession>
<protein>
    <submittedName>
        <fullName evidence="2">Uncharacterized protein</fullName>
    </submittedName>
</protein>
<sequence length="101" mass="11291">MCTTINPRAIRSSPKCETLLLEVNHENPICIAPKLLSWDKVTRSTVWNKYQAALPKKSDISPVSQIVEHPNGSVQIQFSSSSSRVKTKSIKSFEPSRYSTS</sequence>
<dbReference type="Proteomes" id="UP001604277">
    <property type="component" value="Unassembled WGS sequence"/>
</dbReference>
<dbReference type="AlphaFoldDB" id="A0ABD1NVW1"/>
<keyword evidence="3" id="KW-1185">Reference proteome</keyword>
<evidence type="ECO:0000313" key="3">
    <source>
        <dbReference type="Proteomes" id="UP001604277"/>
    </source>
</evidence>
<proteinExistence type="predicted"/>